<feature type="region of interest" description="Disordered" evidence="1">
    <location>
        <begin position="178"/>
        <end position="197"/>
    </location>
</feature>
<sequence>MKRDVTQATISFGVPITPKKHTRKDPACKPGPFTASTAPALQSILKNYQGSKLDQNVVKDDPSREQEAELYVEFDQAVKLPSCQYPSKLTFLSLEEAVSNQWDNPVQMFPVYHERLTSVNVAQAAHEARRTRSQSQVTGEVNHIQLPRRKEPATKPKKRYEPGLPSCQLGARCHRCGTKKLKDSENTTPKRGAKHYR</sequence>
<evidence type="ECO:0000313" key="2">
    <source>
        <dbReference type="EMBL" id="GAV08532.1"/>
    </source>
</evidence>
<feature type="compositionally biased region" description="Polar residues" evidence="1">
    <location>
        <begin position="1"/>
        <end position="10"/>
    </location>
</feature>
<proteinExistence type="predicted"/>
<accession>A0A1D1W4X0</accession>
<evidence type="ECO:0000256" key="1">
    <source>
        <dbReference type="SAM" id="MobiDB-lite"/>
    </source>
</evidence>
<dbReference type="AlphaFoldDB" id="A0A1D1W4X0"/>
<dbReference type="EMBL" id="BDGG01000018">
    <property type="protein sequence ID" value="GAV08532.1"/>
    <property type="molecule type" value="Genomic_DNA"/>
</dbReference>
<keyword evidence="3" id="KW-1185">Reference proteome</keyword>
<organism evidence="2 3">
    <name type="scientific">Ramazzottius varieornatus</name>
    <name type="common">Water bear</name>
    <name type="synonym">Tardigrade</name>
    <dbReference type="NCBI Taxonomy" id="947166"/>
    <lineage>
        <taxon>Eukaryota</taxon>
        <taxon>Metazoa</taxon>
        <taxon>Ecdysozoa</taxon>
        <taxon>Tardigrada</taxon>
        <taxon>Eutardigrada</taxon>
        <taxon>Parachela</taxon>
        <taxon>Hypsibioidea</taxon>
        <taxon>Ramazzottiidae</taxon>
        <taxon>Ramazzottius</taxon>
    </lineage>
</organism>
<evidence type="ECO:0000313" key="3">
    <source>
        <dbReference type="Proteomes" id="UP000186922"/>
    </source>
</evidence>
<reference evidence="2 3" key="1">
    <citation type="journal article" date="2016" name="Nat. Commun.">
        <title>Extremotolerant tardigrade genome and improved radiotolerance of human cultured cells by tardigrade-unique protein.</title>
        <authorList>
            <person name="Hashimoto T."/>
            <person name="Horikawa D.D."/>
            <person name="Saito Y."/>
            <person name="Kuwahara H."/>
            <person name="Kozuka-Hata H."/>
            <person name="Shin-I T."/>
            <person name="Minakuchi Y."/>
            <person name="Ohishi K."/>
            <person name="Motoyama A."/>
            <person name="Aizu T."/>
            <person name="Enomoto A."/>
            <person name="Kondo K."/>
            <person name="Tanaka S."/>
            <person name="Hara Y."/>
            <person name="Koshikawa S."/>
            <person name="Sagara H."/>
            <person name="Miura T."/>
            <person name="Yokobori S."/>
            <person name="Miyagawa K."/>
            <person name="Suzuki Y."/>
            <person name="Kubo T."/>
            <person name="Oyama M."/>
            <person name="Kohara Y."/>
            <person name="Fujiyama A."/>
            <person name="Arakawa K."/>
            <person name="Katayama T."/>
            <person name="Toyoda A."/>
            <person name="Kunieda T."/>
        </authorList>
    </citation>
    <scope>NUCLEOTIDE SEQUENCE [LARGE SCALE GENOMIC DNA]</scope>
    <source>
        <strain evidence="2 3">YOKOZUNA-1</strain>
    </source>
</reference>
<protein>
    <submittedName>
        <fullName evidence="2">Uncharacterized protein</fullName>
    </submittedName>
</protein>
<feature type="region of interest" description="Disordered" evidence="1">
    <location>
        <begin position="1"/>
        <end position="33"/>
    </location>
</feature>
<dbReference type="Proteomes" id="UP000186922">
    <property type="component" value="Unassembled WGS sequence"/>
</dbReference>
<comment type="caution">
    <text evidence="2">The sequence shown here is derived from an EMBL/GenBank/DDBJ whole genome shotgun (WGS) entry which is preliminary data.</text>
</comment>
<name>A0A1D1W4X0_RAMVA</name>
<feature type="region of interest" description="Disordered" evidence="1">
    <location>
        <begin position="128"/>
        <end position="168"/>
    </location>
</feature>
<gene>
    <name evidence="2" type="primary">RvY_18207-1</name>
    <name evidence="2" type="synonym">RvY_18207.1</name>
    <name evidence="2" type="ORF">RvY_18207</name>
</gene>